<gene>
    <name evidence="1" type="ORF">RIF29_09292</name>
</gene>
<evidence type="ECO:0000313" key="2">
    <source>
        <dbReference type="Proteomes" id="UP001372338"/>
    </source>
</evidence>
<dbReference type="PANTHER" id="PTHR34121">
    <property type="entry name" value="MYOSIN-11"/>
    <property type="match status" value="1"/>
</dbReference>
<dbReference type="PANTHER" id="PTHR34121:SF1">
    <property type="entry name" value="FILAMIN-A-INTERACTING PROTEIN 1"/>
    <property type="match status" value="1"/>
</dbReference>
<dbReference type="EMBL" id="JAYWIO010000002">
    <property type="protein sequence ID" value="KAK7281363.1"/>
    <property type="molecule type" value="Genomic_DNA"/>
</dbReference>
<accession>A0AAN9IHT7</accession>
<protein>
    <submittedName>
        <fullName evidence="1">Uncharacterized protein</fullName>
    </submittedName>
</protein>
<dbReference type="AlphaFoldDB" id="A0AAN9IHT7"/>
<reference evidence="1 2" key="1">
    <citation type="submission" date="2024-01" db="EMBL/GenBank/DDBJ databases">
        <title>The genomes of 5 underutilized Papilionoideae crops provide insights into root nodulation and disease resistanc.</title>
        <authorList>
            <person name="Yuan L."/>
        </authorList>
    </citation>
    <scope>NUCLEOTIDE SEQUENCE [LARGE SCALE GENOMIC DNA]</scope>
    <source>
        <strain evidence="1">ZHUSHIDOU_FW_LH</strain>
        <tissue evidence="1">Leaf</tissue>
    </source>
</reference>
<dbReference type="Proteomes" id="UP001372338">
    <property type="component" value="Unassembled WGS sequence"/>
</dbReference>
<proteinExistence type="predicted"/>
<comment type="caution">
    <text evidence="1">The sequence shown here is derived from an EMBL/GenBank/DDBJ whole genome shotgun (WGS) entry which is preliminary data.</text>
</comment>
<sequence>MDEDEWKKKPARGALKNSPCVTALEDELSQSISSCRVEADVVKTWINFLEDTWLLQLSNAETNEKRVNDELEKHEDYFVNLAIRLLSLLHTRLETASSVDSELSKVLNPRRNLEEEYLTYEAKIITTFSVVDNMKQQFLRSTGEDF</sequence>
<evidence type="ECO:0000313" key="1">
    <source>
        <dbReference type="EMBL" id="KAK7281363.1"/>
    </source>
</evidence>
<name>A0AAN9IHT7_CROPI</name>
<keyword evidence="2" id="KW-1185">Reference proteome</keyword>
<organism evidence="1 2">
    <name type="scientific">Crotalaria pallida</name>
    <name type="common">Smooth rattlebox</name>
    <name type="synonym">Crotalaria striata</name>
    <dbReference type="NCBI Taxonomy" id="3830"/>
    <lineage>
        <taxon>Eukaryota</taxon>
        <taxon>Viridiplantae</taxon>
        <taxon>Streptophyta</taxon>
        <taxon>Embryophyta</taxon>
        <taxon>Tracheophyta</taxon>
        <taxon>Spermatophyta</taxon>
        <taxon>Magnoliopsida</taxon>
        <taxon>eudicotyledons</taxon>
        <taxon>Gunneridae</taxon>
        <taxon>Pentapetalae</taxon>
        <taxon>rosids</taxon>
        <taxon>fabids</taxon>
        <taxon>Fabales</taxon>
        <taxon>Fabaceae</taxon>
        <taxon>Papilionoideae</taxon>
        <taxon>50 kb inversion clade</taxon>
        <taxon>genistoids sensu lato</taxon>
        <taxon>core genistoids</taxon>
        <taxon>Crotalarieae</taxon>
        <taxon>Crotalaria</taxon>
    </lineage>
</organism>